<dbReference type="PANTHER" id="PTHR33531:SF10">
    <property type="entry name" value="BLR7895 PROTEIN"/>
    <property type="match status" value="1"/>
</dbReference>
<dbReference type="PANTHER" id="PTHR33531">
    <property type="entry name" value="RUBRERYTHRIN SUBFAMILY"/>
    <property type="match status" value="1"/>
</dbReference>
<name>A0A218P478_THECE</name>
<dbReference type="SUPFAM" id="SSF47240">
    <property type="entry name" value="Ferritin-like"/>
    <property type="match status" value="1"/>
</dbReference>
<sequence length="180" mass="21320">MGSPYYQTENERETLRETLEALAELNNKELIAYWIGQELKEAEMYHRLHKLSKEANWDERIPRLFLQLYKESLGHAETLLGMFKQMFPDERPPQVDLPALEVELSEKQLVEMIRTGELRGILKYLMGTERMARDVYHYLAERNENEDAKATLIWLANIEEGHYQKLRNVYTALFEEEPGE</sequence>
<dbReference type="InterPro" id="IPR009078">
    <property type="entry name" value="Ferritin-like_SF"/>
</dbReference>
<dbReference type="AlphaFoldDB" id="A0A218P478"/>
<dbReference type="Gene3D" id="1.20.1260.10">
    <property type="match status" value="1"/>
</dbReference>
<accession>A0A218P478</accession>
<evidence type="ECO:0000313" key="3">
    <source>
        <dbReference type="Proteomes" id="UP000197156"/>
    </source>
</evidence>
<feature type="domain" description="Rubrerythrin diiron-binding" evidence="1">
    <location>
        <begin position="35"/>
        <end position="169"/>
    </location>
</feature>
<keyword evidence="3" id="KW-1185">Reference proteome</keyword>
<dbReference type="Proteomes" id="UP000197156">
    <property type="component" value="Chromosome"/>
</dbReference>
<dbReference type="InterPro" id="IPR012347">
    <property type="entry name" value="Ferritin-like"/>
</dbReference>
<dbReference type="EMBL" id="CP014854">
    <property type="protein sequence ID" value="ASI99744.1"/>
    <property type="molecule type" value="Genomic_DNA"/>
</dbReference>
<dbReference type="RefSeq" id="WP_088863660.1">
    <property type="nucleotide sequence ID" value="NZ_CP014854.1"/>
</dbReference>
<organism evidence="2 3">
    <name type="scientific">Thermococcus celer Vu 13 = JCM 8558</name>
    <dbReference type="NCBI Taxonomy" id="1293037"/>
    <lineage>
        <taxon>Archaea</taxon>
        <taxon>Methanobacteriati</taxon>
        <taxon>Methanobacteriota</taxon>
        <taxon>Thermococci</taxon>
        <taxon>Thermococcales</taxon>
        <taxon>Thermococcaceae</taxon>
        <taxon>Thermococcus</taxon>
    </lineage>
</organism>
<proteinExistence type="predicted"/>
<protein>
    <submittedName>
        <fullName evidence="2">Rubrerythrin</fullName>
    </submittedName>
</protein>
<dbReference type="Pfam" id="PF02915">
    <property type="entry name" value="Rubrerythrin"/>
    <property type="match status" value="1"/>
</dbReference>
<dbReference type="GO" id="GO:0016491">
    <property type="term" value="F:oxidoreductase activity"/>
    <property type="evidence" value="ECO:0007669"/>
    <property type="project" value="InterPro"/>
</dbReference>
<dbReference type="OrthoDB" id="91829at2157"/>
<dbReference type="GeneID" id="33324959"/>
<evidence type="ECO:0000313" key="2">
    <source>
        <dbReference type="EMBL" id="ASI99744.1"/>
    </source>
</evidence>
<evidence type="ECO:0000259" key="1">
    <source>
        <dbReference type="Pfam" id="PF02915"/>
    </source>
</evidence>
<gene>
    <name evidence="2" type="ORF">A3L02_09300</name>
</gene>
<dbReference type="GO" id="GO:0046872">
    <property type="term" value="F:metal ion binding"/>
    <property type="evidence" value="ECO:0007669"/>
    <property type="project" value="InterPro"/>
</dbReference>
<dbReference type="KEGG" id="tce:A3L02_09300"/>
<dbReference type="InterPro" id="IPR003251">
    <property type="entry name" value="Rr_diiron-bd_dom"/>
</dbReference>
<reference evidence="2 3" key="1">
    <citation type="submission" date="2016-03" db="EMBL/GenBank/DDBJ databases">
        <title>Complete genome sequence of Thermococcus celer.</title>
        <authorList>
            <person name="Oger P.M."/>
        </authorList>
    </citation>
    <scope>NUCLEOTIDE SEQUENCE [LARGE SCALE GENOMIC DNA]</scope>
    <source>
        <strain evidence="2 3">Vu 13</strain>
    </source>
</reference>
<dbReference type="CDD" id="cd01045">
    <property type="entry name" value="Ferritin_like_AB"/>
    <property type="match status" value="1"/>
</dbReference>